<dbReference type="Gene3D" id="1.10.630.10">
    <property type="entry name" value="Cytochrome P450"/>
    <property type="match status" value="1"/>
</dbReference>
<dbReference type="AlphaFoldDB" id="A0AAQ3R2L9"/>
<dbReference type="EMBL" id="CP138581">
    <property type="protein sequence ID" value="WPG98355.1"/>
    <property type="molecule type" value="Genomic_DNA"/>
</dbReference>
<keyword evidence="9" id="KW-1185">Reference proteome</keyword>
<dbReference type="GO" id="GO:0004497">
    <property type="term" value="F:monooxygenase activity"/>
    <property type="evidence" value="ECO:0007669"/>
    <property type="project" value="InterPro"/>
</dbReference>
<evidence type="ECO:0000313" key="8">
    <source>
        <dbReference type="EMBL" id="WPG98355.1"/>
    </source>
</evidence>
<keyword evidence="3 6" id="KW-0349">Heme</keyword>
<evidence type="ECO:0000256" key="1">
    <source>
        <dbReference type="ARBA" id="ARBA00001971"/>
    </source>
</evidence>
<evidence type="ECO:0000256" key="5">
    <source>
        <dbReference type="ARBA" id="ARBA00023004"/>
    </source>
</evidence>
<evidence type="ECO:0000256" key="6">
    <source>
        <dbReference type="PIRSR" id="PIRSR602403-1"/>
    </source>
</evidence>
<dbReference type="GO" id="GO:0016705">
    <property type="term" value="F:oxidoreductase activity, acting on paired donors, with incorporation or reduction of molecular oxygen"/>
    <property type="evidence" value="ECO:0007669"/>
    <property type="project" value="InterPro"/>
</dbReference>
<evidence type="ECO:0000313" key="9">
    <source>
        <dbReference type="Proteomes" id="UP001303373"/>
    </source>
</evidence>
<comment type="cofactor">
    <cofactor evidence="1 6">
        <name>heme</name>
        <dbReference type="ChEBI" id="CHEBI:30413"/>
    </cofactor>
</comment>
<dbReference type="GO" id="GO:0020037">
    <property type="term" value="F:heme binding"/>
    <property type="evidence" value="ECO:0007669"/>
    <property type="project" value="InterPro"/>
</dbReference>
<evidence type="ECO:0008006" key="10">
    <source>
        <dbReference type="Google" id="ProtNLM"/>
    </source>
</evidence>
<keyword evidence="7" id="KW-0812">Transmembrane</keyword>
<dbReference type="InterPro" id="IPR001128">
    <property type="entry name" value="Cyt_P450"/>
</dbReference>
<evidence type="ECO:0000256" key="3">
    <source>
        <dbReference type="ARBA" id="ARBA00022617"/>
    </source>
</evidence>
<evidence type="ECO:0000256" key="7">
    <source>
        <dbReference type="SAM" id="Phobius"/>
    </source>
</evidence>
<keyword evidence="7" id="KW-0472">Membrane</keyword>
<sequence length="513" mass="57557">MAIYEAIEADTRFKIALVFGSLAILGSLVSWLFSRPPLGKNAPQLAGHSYPLLGALQFFTQRWDFIQAASAHSSTGNFSFHAGKWPVVYVSGKSEANRKLFFENKGLGFGAGYRALLGGSPDIQKDNNVLSGSVTDADDFDQLFVRRIGAMLKGPQLKANLPKLLADVRRSMDALATGKEGITNPFDSVYRMVYQLTMRTVGCNDFADDDVLLDKSLHLFEVIEQTGTPLSIMWPWIPVPARAKRLYAGFQLYMMFKKVVDERAATGKQDDDALQFMMGQGDDLSTIIQNVVGALFAGQLNSGINAAWILIYMTSKPEWFVKVRDEVESVANKYAPDSTEPLKERLMKVPMEGWDHDFPVIDLCLRESIRLQLFGTAFRRNVTNQPIPLDPEGKEVIPPGQYASMSISDFHHNNDIYNNETEWDPSRYLPDRAEDKKEAYAYAGWGMGRHPCLGMRFAKLENNMLVSFFLAYFDEITLADRNGNDTATLPRVNRNSPTAAKPLDPIWLKYKVK</sequence>
<keyword evidence="4 6" id="KW-0479">Metal-binding</keyword>
<feature type="transmembrane region" description="Helical" evidence="7">
    <location>
        <begin position="12"/>
        <end position="33"/>
    </location>
</feature>
<dbReference type="InterPro" id="IPR002403">
    <property type="entry name" value="Cyt_P450_E_grp-IV"/>
</dbReference>
<dbReference type="InterPro" id="IPR050529">
    <property type="entry name" value="CYP450_sterol_14alpha_dmase"/>
</dbReference>
<dbReference type="CDD" id="cd00302">
    <property type="entry name" value="cytochrome_P450"/>
    <property type="match status" value="1"/>
</dbReference>
<keyword evidence="7" id="KW-1133">Transmembrane helix</keyword>
<gene>
    <name evidence="8" type="ORF">R9X50_00114400</name>
</gene>
<proteinExistence type="inferred from homology"/>
<dbReference type="PANTHER" id="PTHR24304:SF2">
    <property type="entry name" value="24-HYDROXYCHOLESTEROL 7-ALPHA-HYDROXYLASE"/>
    <property type="match status" value="1"/>
</dbReference>
<dbReference type="PRINTS" id="PR00465">
    <property type="entry name" value="EP450IV"/>
</dbReference>
<dbReference type="GO" id="GO:0005506">
    <property type="term" value="F:iron ion binding"/>
    <property type="evidence" value="ECO:0007669"/>
    <property type="project" value="InterPro"/>
</dbReference>
<keyword evidence="5 6" id="KW-0408">Iron</keyword>
<evidence type="ECO:0000256" key="2">
    <source>
        <dbReference type="ARBA" id="ARBA00010617"/>
    </source>
</evidence>
<dbReference type="SUPFAM" id="SSF48264">
    <property type="entry name" value="Cytochrome P450"/>
    <property type="match status" value="1"/>
</dbReference>
<protein>
    <recommendedName>
        <fullName evidence="10">Cytochrome P450</fullName>
    </recommendedName>
</protein>
<feature type="binding site" description="axial binding residue" evidence="6">
    <location>
        <position position="452"/>
    </location>
    <ligand>
        <name>heme</name>
        <dbReference type="ChEBI" id="CHEBI:30413"/>
    </ligand>
    <ligandPart>
        <name>Fe</name>
        <dbReference type="ChEBI" id="CHEBI:18248"/>
    </ligandPart>
</feature>
<dbReference type="PANTHER" id="PTHR24304">
    <property type="entry name" value="CYTOCHROME P450 FAMILY 7"/>
    <property type="match status" value="1"/>
</dbReference>
<reference evidence="8 9" key="1">
    <citation type="submission" date="2023-11" db="EMBL/GenBank/DDBJ databases">
        <title>An acidophilic fungus is an integral part of prey digestion in a carnivorous sundew plant.</title>
        <authorList>
            <person name="Tsai I.J."/>
        </authorList>
    </citation>
    <scope>NUCLEOTIDE SEQUENCE [LARGE SCALE GENOMIC DNA]</scope>
    <source>
        <strain evidence="8">169a</strain>
    </source>
</reference>
<comment type="similarity">
    <text evidence="2">Belongs to the cytochrome P450 family.</text>
</comment>
<dbReference type="InterPro" id="IPR036396">
    <property type="entry name" value="Cyt_P450_sf"/>
</dbReference>
<evidence type="ECO:0000256" key="4">
    <source>
        <dbReference type="ARBA" id="ARBA00022723"/>
    </source>
</evidence>
<accession>A0AAQ3R2L9</accession>
<dbReference type="Pfam" id="PF00067">
    <property type="entry name" value="p450"/>
    <property type="match status" value="1"/>
</dbReference>
<organism evidence="8 9">
    <name type="scientific">Acrodontium crateriforme</name>
    <dbReference type="NCBI Taxonomy" id="150365"/>
    <lineage>
        <taxon>Eukaryota</taxon>
        <taxon>Fungi</taxon>
        <taxon>Dikarya</taxon>
        <taxon>Ascomycota</taxon>
        <taxon>Pezizomycotina</taxon>
        <taxon>Dothideomycetes</taxon>
        <taxon>Dothideomycetidae</taxon>
        <taxon>Mycosphaerellales</taxon>
        <taxon>Teratosphaeriaceae</taxon>
        <taxon>Acrodontium</taxon>
    </lineage>
</organism>
<dbReference type="Proteomes" id="UP001303373">
    <property type="component" value="Chromosome 2"/>
</dbReference>
<name>A0AAQ3R2L9_9PEZI</name>